<sequence>MHKLSTTVYLDDPDNDTPKTQTIVLGLWMNAPPRASSKYLQEYRRLAPAARIIVILSSTSDFVLPPSQKKQQIRLSSAVETLLASETPVHIHLFSNGGVFSVTSLLAAYRQAAGHALDVSSIIIDSAPGTADFAGGFRAFSYALPKMWLLQALGKIVIGAVLGFLMCLKLVGLSDAVTTGRMALNDKDLVAGKAKRCYIYSEADQLVNWKDVEDHAREAERHWEVKREKFSDSQHVSHMRVDPERYSEIIKGYLVSK</sequence>
<dbReference type="Proteomes" id="UP000184188">
    <property type="component" value="Unassembled WGS sequence"/>
</dbReference>
<evidence type="ECO:0000313" key="3">
    <source>
        <dbReference type="Proteomes" id="UP000184188"/>
    </source>
</evidence>
<organism evidence="2 3">
    <name type="scientific">Penicilliopsis zonata CBS 506.65</name>
    <dbReference type="NCBI Taxonomy" id="1073090"/>
    <lineage>
        <taxon>Eukaryota</taxon>
        <taxon>Fungi</taxon>
        <taxon>Dikarya</taxon>
        <taxon>Ascomycota</taxon>
        <taxon>Pezizomycotina</taxon>
        <taxon>Eurotiomycetes</taxon>
        <taxon>Eurotiomycetidae</taxon>
        <taxon>Eurotiales</taxon>
        <taxon>Aspergillaceae</taxon>
        <taxon>Penicilliopsis</taxon>
    </lineage>
</organism>
<evidence type="ECO:0000256" key="1">
    <source>
        <dbReference type="SAM" id="Phobius"/>
    </source>
</evidence>
<keyword evidence="3" id="KW-1185">Reference proteome</keyword>
<dbReference type="Pfam" id="PF05705">
    <property type="entry name" value="DUF829"/>
    <property type="match status" value="1"/>
</dbReference>
<protein>
    <recommendedName>
        <fullName evidence="4">Indole-diterpene biosynthesis protein PaxU</fullName>
    </recommendedName>
</protein>
<dbReference type="OrthoDB" id="77878at2759"/>
<dbReference type="RefSeq" id="XP_022580917.1">
    <property type="nucleotide sequence ID" value="XM_022723038.1"/>
</dbReference>
<keyword evidence="1" id="KW-0472">Membrane</keyword>
<feature type="transmembrane region" description="Helical" evidence="1">
    <location>
        <begin position="148"/>
        <end position="172"/>
    </location>
</feature>
<name>A0A1L9SH22_9EURO</name>
<dbReference type="GeneID" id="34609503"/>
<proteinExistence type="predicted"/>
<dbReference type="PANTHER" id="PTHR12265">
    <property type="entry name" value="TRANSMEMBRANE PROTEIN 53"/>
    <property type="match status" value="1"/>
</dbReference>
<dbReference type="InterPro" id="IPR008547">
    <property type="entry name" value="DUF829_TMEM53"/>
</dbReference>
<accession>A0A1L9SH22</accession>
<evidence type="ECO:0008006" key="4">
    <source>
        <dbReference type="Google" id="ProtNLM"/>
    </source>
</evidence>
<dbReference type="EMBL" id="KV878342">
    <property type="protein sequence ID" value="OJJ46407.1"/>
    <property type="molecule type" value="Genomic_DNA"/>
</dbReference>
<dbReference type="PANTHER" id="PTHR12265:SF36">
    <property type="entry name" value="P450, PUTATIVE (EUROFUNG)-RELATED"/>
    <property type="match status" value="1"/>
</dbReference>
<keyword evidence="1" id="KW-1133">Transmembrane helix</keyword>
<dbReference type="AlphaFoldDB" id="A0A1L9SH22"/>
<reference evidence="3" key="1">
    <citation type="journal article" date="2017" name="Genome Biol.">
        <title>Comparative genomics reveals high biological diversity and specific adaptations in the industrially and medically important fungal genus Aspergillus.</title>
        <authorList>
            <person name="de Vries R.P."/>
            <person name="Riley R."/>
            <person name="Wiebenga A."/>
            <person name="Aguilar-Osorio G."/>
            <person name="Amillis S."/>
            <person name="Uchima C.A."/>
            <person name="Anderluh G."/>
            <person name="Asadollahi M."/>
            <person name="Askin M."/>
            <person name="Barry K."/>
            <person name="Battaglia E."/>
            <person name="Bayram O."/>
            <person name="Benocci T."/>
            <person name="Braus-Stromeyer S.A."/>
            <person name="Caldana C."/>
            <person name="Canovas D."/>
            <person name="Cerqueira G.C."/>
            <person name="Chen F."/>
            <person name="Chen W."/>
            <person name="Choi C."/>
            <person name="Clum A."/>
            <person name="Dos Santos R.A."/>
            <person name="Damasio A.R."/>
            <person name="Diallinas G."/>
            <person name="Emri T."/>
            <person name="Fekete E."/>
            <person name="Flipphi M."/>
            <person name="Freyberg S."/>
            <person name="Gallo A."/>
            <person name="Gournas C."/>
            <person name="Habgood R."/>
            <person name="Hainaut M."/>
            <person name="Harispe M.L."/>
            <person name="Henrissat B."/>
            <person name="Hilden K.S."/>
            <person name="Hope R."/>
            <person name="Hossain A."/>
            <person name="Karabika E."/>
            <person name="Karaffa L."/>
            <person name="Karanyi Z."/>
            <person name="Krasevec N."/>
            <person name="Kuo A."/>
            <person name="Kusch H."/>
            <person name="LaButti K."/>
            <person name="Lagendijk E.L."/>
            <person name="Lapidus A."/>
            <person name="Levasseur A."/>
            <person name="Lindquist E."/>
            <person name="Lipzen A."/>
            <person name="Logrieco A.F."/>
            <person name="MacCabe A."/>
            <person name="Maekelae M.R."/>
            <person name="Malavazi I."/>
            <person name="Melin P."/>
            <person name="Meyer V."/>
            <person name="Mielnichuk N."/>
            <person name="Miskei M."/>
            <person name="Molnar A.P."/>
            <person name="Mule G."/>
            <person name="Ngan C.Y."/>
            <person name="Orejas M."/>
            <person name="Orosz E."/>
            <person name="Ouedraogo J.P."/>
            <person name="Overkamp K.M."/>
            <person name="Park H.-S."/>
            <person name="Perrone G."/>
            <person name="Piumi F."/>
            <person name="Punt P.J."/>
            <person name="Ram A.F."/>
            <person name="Ramon A."/>
            <person name="Rauscher S."/>
            <person name="Record E."/>
            <person name="Riano-Pachon D.M."/>
            <person name="Robert V."/>
            <person name="Roehrig J."/>
            <person name="Ruller R."/>
            <person name="Salamov A."/>
            <person name="Salih N.S."/>
            <person name="Samson R.A."/>
            <person name="Sandor E."/>
            <person name="Sanguinetti M."/>
            <person name="Schuetze T."/>
            <person name="Sepcic K."/>
            <person name="Shelest E."/>
            <person name="Sherlock G."/>
            <person name="Sophianopoulou V."/>
            <person name="Squina F.M."/>
            <person name="Sun H."/>
            <person name="Susca A."/>
            <person name="Todd R.B."/>
            <person name="Tsang A."/>
            <person name="Unkles S.E."/>
            <person name="van de Wiele N."/>
            <person name="van Rossen-Uffink D."/>
            <person name="Oliveira J.V."/>
            <person name="Vesth T.C."/>
            <person name="Visser J."/>
            <person name="Yu J.-H."/>
            <person name="Zhou M."/>
            <person name="Andersen M.R."/>
            <person name="Archer D.B."/>
            <person name="Baker S.E."/>
            <person name="Benoit I."/>
            <person name="Brakhage A.A."/>
            <person name="Braus G.H."/>
            <person name="Fischer R."/>
            <person name="Frisvad J.C."/>
            <person name="Goldman G.H."/>
            <person name="Houbraken J."/>
            <person name="Oakley B."/>
            <person name="Pocsi I."/>
            <person name="Scazzocchio C."/>
            <person name="Seiboth B."/>
            <person name="vanKuyk P.A."/>
            <person name="Wortman J."/>
            <person name="Dyer P.S."/>
            <person name="Grigoriev I.V."/>
        </authorList>
    </citation>
    <scope>NUCLEOTIDE SEQUENCE [LARGE SCALE GENOMIC DNA]</scope>
    <source>
        <strain evidence="3">CBS 506.65</strain>
    </source>
</reference>
<gene>
    <name evidence="2" type="ORF">ASPZODRAFT_132510</name>
</gene>
<evidence type="ECO:0000313" key="2">
    <source>
        <dbReference type="EMBL" id="OJJ46407.1"/>
    </source>
</evidence>
<dbReference type="VEuPathDB" id="FungiDB:ASPZODRAFT_132510"/>
<keyword evidence="1" id="KW-0812">Transmembrane</keyword>